<dbReference type="InterPro" id="IPR001789">
    <property type="entry name" value="Sig_transdc_resp-reg_receiver"/>
</dbReference>
<keyword evidence="2" id="KW-0805">Transcription regulation</keyword>
<evidence type="ECO:0000256" key="3">
    <source>
        <dbReference type="ARBA" id="ARBA00023163"/>
    </source>
</evidence>
<comment type="caution">
    <text evidence="4">Lacks conserved residue(s) required for the propagation of feature annotation.</text>
</comment>
<dbReference type="AlphaFoldDB" id="A0AA89BIV6"/>
<keyword evidence="7" id="KW-1185">Reference proteome</keyword>
<comment type="caution">
    <text evidence="6">The sequence shown here is derived from an EMBL/GenBank/DDBJ whole genome shotgun (WGS) entry which is preliminary data.</text>
</comment>
<keyword evidence="3" id="KW-0804">Transcription</keyword>
<organism evidence="6 7">
    <name type="scientific">Escallonia herrerae</name>
    <dbReference type="NCBI Taxonomy" id="1293975"/>
    <lineage>
        <taxon>Eukaryota</taxon>
        <taxon>Viridiplantae</taxon>
        <taxon>Streptophyta</taxon>
        <taxon>Embryophyta</taxon>
        <taxon>Tracheophyta</taxon>
        <taxon>Spermatophyta</taxon>
        <taxon>Magnoliopsida</taxon>
        <taxon>eudicotyledons</taxon>
        <taxon>Gunneridae</taxon>
        <taxon>Pentapetalae</taxon>
        <taxon>asterids</taxon>
        <taxon>campanulids</taxon>
        <taxon>Escalloniales</taxon>
        <taxon>Escalloniaceae</taxon>
        <taxon>Escallonia</taxon>
    </lineage>
</organism>
<evidence type="ECO:0000313" key="7">
    <source>
        <dbReference type="Proteomes" id="UP001188597"/>
    </source>
</evidence>
<dbReference type="SMART" id="SM00448">
    <property type="entry name" value="REC"/>
    <property type="match status" value="1"/>
</dbReference>
<dbReference type="PANTHER" id="PTHR43874">
    <property type="entry name" value="TWO-COMPONENT RESPONSE REGULATOR"/>
    <property type="match status" value="1"/>
</dbReference>
<dbReference type="SUPFAM" id="SSF52172">
    <property type="entry name" value="CheY-like"/>
    <property type="match status" value="1"/>
</dbReference>
<evidence type="ECO:0000256" key="2">
    <source>
        <dbReference type="ARBA" id="ARBA00023015"/>
    </source>
</evidence>
<dbReference type="PANTHER" id="PTHR43874:SF192">
    <property type="entry name" value="TWO-COMPONENT RESPONSE REGULATOR-LIKE APRR1"/>
    <property type="match status" value="1"/>
</dbReference>
<evidence type="ECO:0000256" key="1">
    <source>
        <dbReference type="ARBA" id="ARBA00023012"/>
    </source>
</evidence>
<gene>
    <name evidence="6" type="ORF">RJ639_000821</name>
</gene>
<protein>
    <recommendedName>
        <fullName evidence="5">Response regulatory domain-containing protein</fullName>
    </recommendedName>
</protein>
<dbReference type="GO" id="GO:0009736">
    <property type="term" value="P:cytokinin-activated signaling pathway"/>
    <property type="evidence" value="ECO:0007669"/>
    <property type="project" value="InterPro"/>
</dbReference>
<dbReference type="InterPro" id="IPR011006">
    <property type="entry name" value="CheY-like_superfamily"/>
</dbReference>
<evidence type="ECO:0000259" key="5">
    <source>
        <dbReference type="PROSITE" id="PS50110"/>
    </source>
</evidence>
<sequence length="156" mass="17231">MEKGKSKLVMSENGGEAIKSSHFMDRRKVRILLCDTNVESCQEVLALLRKCSYQGTVTPVFSATEVVGVLNSEGPHTDIILAEAGLLITSGAKILKYIMQDEYLQHVPVIMMLTQDEVSLIFKGLGLGAADYLMKPLGANELLNLWTHIQKRRGIV</sequence>
<keyword evidence="1" id="KW-0902">Two-component regulatory system</keyword>
<reference evidence="6" key="1">
    <citation type="submission" date="2022-12" db="EMBL/GenBank/DDBJ databases">
        <title>Draft genome assemblies for two species of Escallonia (Escalloniales).</title>
        <authorList>
            <person name="Chanderbali A."/>
            <person name="Dervinis C."/>
            <person name="Anghel I."/>
            <person name="Soltis D."/>
            <person name="Soltis P."/>
            <person name="Zapata F."/>
        </authorList>
    </citation>
    <scope>NUCLEOTIDE SEQUENCE</scope>
    <source>
        <strain evidence="6">UCBG64.0493</strain>
        <tissue evidence="6">Leaf</tissue>
    </source>
</reference>
<dbReference type="Gene3D" id="3.40.50.2300">
    <property type="match status" value="1"/>
</dbReference>
<dbReference type="Proteomes" id="UP001188597">
    <property type="component" value="Unassembled WGS sequence"/>
</dbReference>
<dbReference type="GO" id="GO:0000160">
    <property type="term" value="P:phosphorelay signal transduction system"/>
    <property type="evidence" value="ECO:0007669"/>
    <property type="project" value="UniProtKB-KW"/>
</dbReference>
<dbReference type="InterPro" id="IPR045279">
    <property type="entry name" value="ARR-like"/>
</dbReference>
<dbReference type="PROSITE" id="PS50110">
    <property type="entry name" value="RESPONSE_REGULATORY"/>
    <property type="match status" value="1"/>
</dbReference>
<dbReference type="EMBL" id="JAVXUP010000016">
    <property type="protein sequence ID" value="KAK3042763.1"/>
    <property type="molecule type" value="Genomic_DNA"/>
</dbReference>
<dbReference type="Pfam" id="PF00072">
    <property type="entry name" value="Response_reg"/>
    <property type="match status" value="1"/>
</dbReference>
<evidence type="ECO:0000256" key="4">
    <source>
        <dbReference type="PROSITE-ProRule" id="PRU00169"/>
    </source>
</evidence>
<accession>A0AA89BIV6</accession>
<name>A0AA89BIV6_9ASTE</name>
<feature type="domain" description="Response regulatory" evidence="5">
    <location>
        <begin position="30"/>
        <end position="150"/>
    </location>
</feature>
<proteinExistence type="predicted"/>
<evidence type="ECO:0000313" key="6">
    <source>
        <dbReference type="EMBL" id="KAK3042763.1"/>
    </source>
</evidence>